<dbReference type="SUPFAM" id="SSF109709">
    <property type="entry name" value="KorB DNA-binding domain-like"/>
    <property type="match status" value="1"/>
</dbReference>
<dbReference type="RefSeq" id="WP_110401751.1">
    <property type="nucleotide sequence ID" value="NZ_QJJS01000016.1"/>
</dbReference>
<dbReference type="Pfam" id="PF02195">
    <property type="entry name" value="ParB_N"/>
    <property type="match status" value="1"/>
</dbReference>
<dbReference type="SMART" id="SM00470">
    <property type="entry name" value="ParB"/>
    <property type="match status" value="1"/>
</dbReference>
<name>A0A318GWD2_9BURK</name>
<dbReference type="InterPro" id="IPR050336">
    <property type="entry name" value="Chromosome_partition/occlusion"/>
</dbReference>
<feature type="region of interest" description="Disordered" evidence="1">
    <location>
        <begin position="1"/>
        <end position="35"/>
    </location>
</feature>
<dbReference type="EMBL" id="QJJS01000016">
    <property type="protein sequence ID" value="PXW93991.1"/>
    <property type="molecule type" value="Genomic_DNA"/>
</dbReference>
<evidence type="ECO:0000259" key="2">
    <source>
        <dbReference type="SMART" id="SM00470"/>
    </source>
</evidence>
<proteinExistence type="predicted"/>
<accession>A0A318GWD2</accession>
<evidence type="ECO:0000313" key="3">
    <source>
        <dbReference type="EMBL" id="PXW93991.1"/>
    </source>
</evidence>
<dbReference type="Gene3D" id="1.10.10.2830">
    <property type="match status" value="1"/>
</dbReference>
<dbReference type="GO" id="GO:0007059">
    <property type="term" value="P:chromosome segregation"/>
    <property type="evidence" value="ECO:0007669"/>
    <property type="project" value="TreeGrafter"/>
</dbReference>
<dbReference type="GO" id="GO:0005694">
    <property type="term" value="C:chromosome"/>
    <property type="evidence" value="ECO:0007669"/>
    <property type="project" value="TreeGrafter"/>
</dbReference>
<sequence length="334" mass="36912">MGLKDLKSKSDQALASIGSARPAEARPVRPTTAPGATAFMQPTIDALNQRAKAAEAIAQDYKAQLERQPVELALDLLIEVPHRRRRLTPEQFDELKGNLANNPLIHPVTVQRTAEGRFEILSGHNRAEAYRALGRATIPVVILELDEADVERSAFYANLLQPSLPDFEKYLGFRQERERSGHTQKRIAKDAGISESVVSMLFAFDQLPEAALQWIERRPDAIGMSCAAEMAKLCRAGRAEQVIEAIELLVEGQLSQKEAVRQAGRQASLPRTREAAASGPVRVRVGRLEFCQYQSRGTSLRIEFRSEEQRIEAEAAIAATLQALAEQARNASGR</sequence>
<dbReference type="SUPFAM" id="SSF110849">
    <property type="entry name" value="ParB/Sulfiredoxin"/>
    <property type="match status" value="1"/>
</dbReference>
<dbReference type="Gene3D" id="3.90.1530.30">
    <property type="match status" value="1"/>
</dbReference>
<comment type="caution">
    <text evidence="3">The sequence shown here is derived from an EMBL/GenBank/DDBJ whole genome shotgun (WGS) entry which is preliminary data.</text>
</comment>
<dbReference type="InterPro" id="IPR003115">
    <property type="entry name" value="ParB_N"/>
</dbReference>
<feature type="domain" description="ParB-like N-terminal" evidence="2">
    <location>
        <begin position="70"/>
        <end position="159"/>
    </location>
</feature>
<dbReference type="Proteomes" id="UP000247811">
    <property type="component" value="Unassembled WGS sequence"/>
</dbReference>
<evidence type="ECO:0000256" key="1">
    <source>
        <dbReference type="SAM" id="MobiDB-lite"/>
    </source>
</evidence>
<dbReference type="OrthoDB" id="8677451at2"/>
<evidence type="ECO:0000313" key="4">
    <source>
        <dbReference type="Proteomes" id="UP000247811"/>
    </source>
</evidence>
<dbReference type="AlphaFoldDB" id="A0A318GWD2"/>
<dbReference type="InterPro" id="IPR036086">
    <property type="entry name" value="ParB/Sulfiredoxin_sf"/>
</dbReference>
<gene>
    <name evidence="3" type="ORF">C7444_11624</name>
</gene>
<protein>
    <submittedName>
        <fullName evidence="3">ParB family chromosome partitioning protein</fullName>
    </submittedName>
</protein>
<dbReference type="PANTHER" id="PTHR33375">
    <property type="entry name" value="CHROMOSOME-PARTITIONING PROTEIN PARB-RELATED"/>
    <property type="match status" value="1"/>
</dbReference>
<reference evidence="3 4" key="1">
    <citation type="submission" date="2018-05" db="EMBL/GenBank/DDBJ databases">
        <title>Genomic Encyclopedia of Type Strains, Phase IV (KMG-IV): sequencing the most valuable type-strain genomes for metagenomic binning, comparative biology and taxonomic classification.</title>
        <authorList>
            <person name="Goeker M."/>
        </authorList>
    </citation>
    <scope>NUCLEOTIDE SEQUENCE [LARGE SCALE GENOMIC DNA]</scope>
    <source>
        <strain evidence="3 4">DSM 566</strain>
    </source>
</reference>
<feature type="compositionally biased region" description="Basic and acidic residues" evidence="1">
    <location>
        <begin position="1"/>
        <end position="10"/>
    </location>
</feature>
<keyword evidence="4" id="KW-1185">Reference proteome</keyword>
<organism evidence="3 4">
    <name type="scientific">Sphaerotilus hippei</name>
    <dbReference type="NCBI Taxonomy" id="744406"/>
    <lineage>
        <taxon>Bacteria</taxon>
        <taxon>Pseudomonadati</taxon>
        <taxon>Pseudomonadota</taxon>
        <taxon>Betaproteobacteria</taxon>
        <taxon>Burkholderiales</taxon>
        <taxon>Sphaerotilaceae</taxon>
        <taxon>Sphaerotilus</taxon>
    </lineage>
</organism>
<dbReference type="PANTHER" id="PTHR33375:SF1">
    <property type="entry name" value="CHROMOSOME-PARTITIONING PROTEIN PARB-RELATED"/>
    <property type="match status" value="1"/>
</dbReference>